<evidence type="ECO:0000256" key="4">
    <source>
        <dbReference type="ARBA" id="ARBA00022475"/>
    </source>
</evidence>
<dbReference type="PANTHER" id="PTHR10791:SF30">
    <property type="entry name" value="SUGAR TRANSPORTER SWEET1"/>
    <property type="match status" value="1"/>
</dbReference>
<keyword evidence="3" id="KW-0813">Transport</keyword>
<protein>
    <recommendedName>
        <fullName evidence="15">Bidirectional sugar transporter SWEET</fullName>
    </recommendedName>
</protein>
<dbReference type="InParanoid" id="A0A2K1JXG2"/>
<dbReference type="GO" id="GO:0005886">
    <property type="term" value="C:plasma membrane"/>
    <property type="evidence" value="ECO:0007669"/>
    <property type="project" value="UniProtKB-SubCell"/>
</dbReference>
<dbReference type="PaxDb" id="3218-PP1S245_35V6.1"/>
<evidence type="ECO:0000256" key="1">
    <source>
        <dbReference type="ARBA" id="ARBA00004651"/>
    </source>
</evidence>
<evidence type="ECO:0000256" key="6">
    <source>
        <dbReference type="ARBA" id="ARBA00022692"/>
    </source>
</evidence>
<dbReference type="EnsemblPlants" id="Pp3c10_2460V3.3">
    <property type="protein sequence ID" value="Pp3c10_2460V3.3"/>
    <property type="gene ID" value="Pp3c10_2460"/>
</dbReference>
<comment type="function">
    <text evidence="10">Mediates both low-affinity uptake and efflux of sugar across the plasma membrane.</text>
</comment>
<accession>A0A2K1JXG2</accession>
<keyword evidence="8 11" id="KW-1133">Transmembrane helix</keyword>
<reference evidence="12 14" key="2">
    <citation type="journal article" date="2018" name="Plant J.">
        <title>The Physcomitrella patens chromosome-scale assembly reveals moss genome structure and evolution.</title>
        <authorList>
            <person name="Lang D."/>
            <person name="Ullrich K.K."/>
            <person name="Murat F."/>
            <person name="Fuchs J."/>
            <person name="Jenkins J."/>
            <person name="Haas F.B."/>
            <person name="Piednoel M."/>
            <person name="Gundlach H."/>
            <person name="Van Bel M."/>
            <person name="Meyberg R."/>
            <person name="Vives C."/>
            <person name="Morata J."/>
            <person name="Symeonidi A."/>
            <person name="Hiss M."/>
            <person name="Muchero W."/>
            <person name="Kamisugi Y."/>
            <person name="Saleh O."/>
            <person name="Blanc G."/>
            <person name="Decker E.L."/>
            <person name="van Gessel N."/>
            <person name="Grimwood J."/>
            <person name="Hayes R.D."/>
            <person name="Graham S.W."/>
            <person name="Gunter L.E."/>
            <person name="McDaniel S.F."/>
            <person name="Hoernstein S.N.W."/>
            <person name="Larsson A."/>
            <person name="Li F.W."/>
            <person name="Perroud P.F."/>
            <person name="Phillips J."/>
            <person name="Ranjan P."/>
            <person name="Rokshar D.S."/>
            <person name="Rothfels C.J."/>
            <person name="Schneider L."/>
            <person name="Shu S."/>
            <person name="Stevenson D.W."/>
            <person name="Thummler F."/>
            <person name="Tillich M."/>
            <person name="Villarreal Aguilar J.C."/>
            <person name="Widiez T."/>
            <person name="Wong G.K."/>
            <person name="Wymore A."/>
            <person name="Zhang Y."/>
            <person name="Zimmer A.D."/>
            <person name="Quatrano R.S."/>
            <person name="Mayer K.F.X."/>
            <person name="Goodstein D."/>
            <person name="Casacuberta J.M."/>
            <person name="Vandepoele K."/>
            <person name="Reski R."/>
            <person name="Cuming A.C."/>
            <person name="Tuskan G.A."/>
            <person name="Maumus F."/>
            <person name="Salse J."/>
            <person name="Schmutz J."/>
            <person name="Rensing S.A."/>
        </authorList>
    </citation>
    <scope>NUCLEOTIDE SEQUENCE [LARGE SCALE GENOMIC DNA]</scope>
    <source>
        <strain evidence="13 14">cv. Gransden 2004</strain>
    </source>
</reference>
<keyword evidence="4" id="KW-1003">Cell membrane</keyword>
<dbReference type="Gramene" id="Pp3c10_2460V3.1">
    <property type="protein sequence ID" value="Pp3c10_2460V3.1"/>
    <property type="gene ID" value="Pp3c10_2460"/>
</dbReference>
<keyword evidence="5" id="KW-0762">Sugar transport</keyword>
<evidence type="ECO:0000256" key="9">
    <source>
        <dbReference type="ARBA" id="ARBA00023136"/>
    </source>
</evidence>
<feature type="transmembrane region" description="Helical" evidence="11">
    <location>
        <begin position="83"/>
        <end position="102"/>
    </location>
</feature>
<evidence type="ECO:0000313" key="13">
    <source>
        <dbReference type="EnsemblPlants" id="Pp3c10_2460V3.1"/>
    </source>
</evidence>
<dbReference type="Proteomes" id="UP000006727">
    <property type="component" value="Chromosome 10"/>
</dbReference>
<dbReference type="Gramene" id="Pp3c10_2460V3.3">
    <property type="protein sequence ID" value="Pp3c10_2460V3.3"/>
    <property type="gene ID" value="Pp3c10_2460"/>
</dbReference>
<name>A0A2K1JXG2_PHYPA</name>
<evidence type="ECO:0000256" key="5">
    <source>
        <dbReference type="ARBA" id="ARBA00022597"/>
    </source>
</evidence>
<evidence type="ECO:0000313" key="12">
    <source>
        <dbReference type="EMBL" id="PNR46189.1"/>
    </source>
</evidence>
<reference evidence="12 14" key="1">
    <citation type="journal article" date="2008" name="Science">
        <title>The Physcomitrella genome reveals evolutionary insights into the conquest of land by plants.</title>
        <authorList>
            <person name="Rensing S."/>
            <person name="Lang D."/>
            <person name="Zimmer A."/>
            <person name="Terry A."/>
            <person name="Salamov A."/>
            <person name="Shapiro H."/>
            <person name="Nishiyama T."/>
            <person name="Perroud P.-F."/>
            <person name="Lindquist E."/>
            <person name="Kamisugi Y."/>
            <person name="Tanahashi T."/>
            <person name="Sakakibara K."/>
            <person name="Fujita T."/>
            <person name="Oishi K."/>
            <person name="Shin-I T."/>
            <person name="Kuroki Y."/>
            <person name="Toyoda A."/>
            <person name="Suzuki Y."/>
            <person name="Hashimoto A."/>
            <person name="Yamaguchi K."/>
            <person name="Sugano A."/>
            <person name="Kohara Y."/>
            <person name="Fujiyama A."/>
            <person name="Anterola A."/>
            <person name="Aoki S."/>
            <person name="Ashton N."/>
            <person name="Barbazuk W.B."/>
            <person name="Barker E."/>
            <person name="Bennetzen J."/>
            <person name="Bezanilla M."/>
            <person name="Blankenship R."/>
            <person name="Cho S.H."/>
            <person name="Dutcher S."/>
            <person name="Estelle M."/>
            <person name="Fawcett J.A."/>
            <person name="Gundlach H."/>
            <person name="Hanada K."/>
            <person name="Heyl A."/>
            <person name="Hicks K.A."/>
            <person name="Hugh J."/>
            <person name="Lohr M."/>
            <person name="Mayer K."/>
            <person name="Melkozernov A."/>
            <person name="Murata T."/>
            <person name="Nelson D."/>
            <person name="Pils B."/>
            <person name="Prigge M."/>
            <person name="Reiss B."/>
            <person name="Renner T."/>
            <person name="Rombauts S."/>
            <person name="Rushton P."/>
            <person name="Sanderfoot A."/>
            <person name="Schween G."/>
            <person name="Shiu S.-H."/>
            <person name="Stueber K."/>
            <person name="Theodoulou F.L."/>
            <person name="Tu H."/>
            <person name="Van de Peer Y."/>
            <person name="Verrier P.J."/>
            <person name="Waters E."/>
            <person name="Wood A."/>
            <person name="Yang L."/>
            <person name="Cove D."/>
            <person name="Cuming A."/>
            <person name="Hasebe M."/>
            <person name="Lucas S."/>
            <person name="Mishler D.B."/>
            <person name="Reski R."/>
            <person name="Grigoriev I."/>
            <person name="Quatrano R.S."/>
            <person name="Boore J.L."/>
        </authorList>
    </citation>
    <scope>NUCLEOTIDE SEQUENCE [LARGE SCALE GENOMIC DNA]</scope>
    <source>
        <strain evidence="13 14">cv. Gransden 2004</strain>
    </source>
</reference>
<gene>
    <name evidence="12" type="ORF">PHYPA_013308</name>
</gene>
<dbReference type="EnsemblPlants" id="Pp3c10_2460V3.2">
    <property type="protein sequence ID" value="Pp3c10_2460V3.2"/>
    <property type="gene ID" value="Pp3c10_2460"/>
</dbReference>
<dbReference type="Gene3D" id="1.20.1280.290">
    <property type="match status" value="2"/>
</dbReference>
<feature type="transmembrane region" description="Helical" evidence="11">
    <location>
        <begin position="108"/>
        <end position="131"/>
    </location>
</feature>
<proteinExistence type="inferred from homology"/>
<dbReference type="InterPro" id="IPR047664">
    <property type="entry name" value="SWEET"/>
</dbReference>
<reference evidence="13" key="3">
    <citation type="submission" date="2020-12" db="UniProtKB">
        <authorList>
            <consortium name="EnsemblPlants"/>
        </authorList>
    </citation>
    <scope>IDENTIFICATION</scope>
</reference>
<comment type="subcellular location">
    <subcellularLocation>
        <location evidence="1">Cell membrane</location>
        <topology evidence="1">Multi-pass membrane protein</topology>
    </subcellularLocation>
</comment>
<feature type="transmembrane region" description="Helical" evidence="11">
    <location>
        <begin position="169"/>
        <end position="190"/>
    </location>
</feature>
<evidence type="ECO:0008006" key="15">
    <source>
        <dbReference type="Google" id="ProtNLM"/>
    </source>
</evidence>
<evidence type="ECO:0000256" key="10">
    <source>
        <dbReference type="ARBA" id="ARBA00037238"/>
    </source>
</evidence>
<keyword evidence="9 11" id="KW-0472">Membrane</keyword>
<dbReference type="FunFam" id="1.20.1280.290:FF:000079">
    <property type="entry name" value="Os09g0258700 protein"/>
    <property type="match status" value="1"/>
</dbReference>
<dbReference type="GO" id="GO:0008643">
    <property type="term" value="P:carbohydrate transport"/>
    <property type="evidence" value="ECO:0000318"/>
    <property type="project" value="GO_Central"/>
</dbReference>
<comment type="similarity">
    <text evidence="2">Belongs to the SWEET sugar transporter family.</text>
</comment>
<keyword evidence="14" id="KW-1185">Reference proteome</keyword>
<evidence type="ECO:0000313" key="14">
    <source>
        <dbReference type="Proteomes" id="UP000006727"/>
    </source>
</evidence>
<dbReference type="EMBL" id="ABEU02000010">
    <property type="protein sequence ID" value="PNR46189.1"/>
    <property type="molecule type" value="Genomic_DNA"/>
</dbReference>
<organism evidence="12">
    <name type="scientific">Physcomitrium patens</name>
    <name type="common">Spreading-leaved earth moss</name>
    <name type="synonym">Physcomitrella patens</name>
    <dbReference type="NCBI Taxonomy" id="3218"/>
    <lineage>
        <taxon>Eukaryota</taxon>
        <taxon>Viridiplantae</taxon>
        <taxon>Streptophyta</taxon>
        <taxon>Embryophyta</taxon>
        <taxon>Bryophyta</taxon>
        <taxon>Bryophytina</taxon>
        <taxon>Bryopsida</taxon>
        <taxon>Funariidae</taxon>
        <taxon>Funariales</taxon>
        <taxon>Funariaceae</taxon>
        <taxon>Physcomitrium</taxon>
    </lineage>
</organism>
<dbReference type="EnsemblPlants" id="Pp3c10_2460V3.1">
    <property type="protein sequence ID" value="Pp3c10_2460V3.1"/>
    <property type="gene ID" value="Pp3c10_2460"/>
</dbReference>
<keyword evidence="6 11" id="KW-0812">Transmembrane</keyword>
<evidence type="ECO:0000256" key="8">
    <source>
        <dbReference type="ARBA" id="ARBA00022989"/>
    </source>
</evidence>
<dbReference type="EnsemblPlants" id="Pp3c10_2460V3.4">
    <property type="protein sequence ID" value="Pp3c10_2460V3.4"/>
    <property type="gene ID" value="Pp3c10_2460"/>
</dbReference>
<dbReference type="InterPro" id="IPR004316">
    <property type="entry name" value="SWEET_rpt"/>
</dbReference>
<evidence type="ECO:0000256" key="7">
    <source>
        <dbReference type="ARBA" id="ARBA00022737"/>
    </source>
</evidence>
<feature type="transmembrane region" description="Helical" evidence="11">
    <location>
        <begin position="143"/>
        <end position="163"/>
    </location>
</feature>
<dbReference type="Gramene" id="Pp3c10_2460V3.2">
    <property type="protein sequence ID" value="Pp3c10_2460V3.2"/>
    <property type="gene ID" value="Pp3c10_2460"/>
</dbReference>
<evidence type="ECO:0000256" key="11">
    <source>
        <dbReference type="SAM" id="Phobius"/>
    </source>
</evidence>
<dbReference type="Pfam" id="PF03083">
    <property type="entry name" value="MtN3_slv"/>
    <property type="match status" value="2"/>
</dbReference>
<dbReference type="GO" id="GO:0051119">
    <property type="term" value="F:sugar transmembrane transporter activity"/>
    <property type="evidence" value="ECO:0000318"/>
    <property type="project" value="GO_Central"/>
</dbReference>
<feature type="transmembrane region" description="Helical" evidence="11">
    <location>
        <begin position="21"/>
        <end position="39"/>
    </location>
</feature>
<dbReference type="Gramene" id="Pp3c10_2460V3.4">
    <property type="protein sequence ID" value="Pp3c10_2460V3.4"/>
    <property type="gene ID" value="Pp3c10_2460"/>
</dbReference>
<dbReference type="AlphaFoldDB" id="A0A2K1JXG2"/>
<dbReference type="GO" id="GO:0016020">
    <property type="term" value="C:membrane"/>
    <property type="evidence" value="ECO:0000318"/>
    <property type="project" value="GO_Central"/>
</dbReference>
<keyword evidence="7" id="KW-0677">Repeat</keyword>
<dbReference type="PANTHER" id="PTHR10791">
    <property type="entry name" value="RAG1-ACTIVATING PROTEIN 1"/>
    <property type="match status" value="1"/>
</dbReference>
<evidence type="ECO:0000256" key="3">
    <source>
        <dbReference type="ARBA" id="ARBA00022448"/>
    </source>
</evidence>
<evidence type="ECO:0000256" key="2">
    <source>
        <dbReference type="ARBA" id="ARBA00007809"/>
    </source>
</evidence>
<sequence>MFFSPLPTFWTIIKRRETGQFSVVPYVATLLNCLMWLFYGTSSVAGLMLVLTINAAGVVIESIYIIIHVLFGDFESRKRTGCYFLGIMVLYTIVLCCVTQAVEVNDRVTVVGAICVVIGSIMYSAPMTVIAQVIRDKNVANMPLFLSASSLINSVVWTTYGILVEDVFVIIPNGMGVCVCAIQCLVYFYISLVAAKRGASSPPTV</sequence>
<feature type="transmembrane region" description="Helical" evidence="11">
    <location>
        <begin position="45"/>
        <end position="71"/>
    </location>
</feature>